<evidence type="ECO:0000259" key="1">
    <source>
        <dbReference type="PROSITE" id="PS50883"/>
    </source>
</evidence>
<dbReference type="InterPro" id="IPR001633">
    <property type="entry name" value="EAL_dom"/>
</dbReference>
<name>A0ABT1E899_9FIRM</name>
<sequence length="547" mass="63259">MKNRNTIIDEADVALIVIGLEDGKIRYSNRKVFRDLDLQEGDIINQKYDKVFGRDFTLVYNELVISSLDWKTHTSTFYWKEKSIWEQLSVHLSTWKDNSIVVYLTITNVTPLAQELYKHEWLAYFDGLLELPNGLKLEQDVQTIENYDTAWIIYCRIDRLSDINKLYGWETGDFLLRAIKDWFLSTERENVSIYTMPKSFILFSKNKTLQDAKDRSVEIINRFKTPFSVPFSDNTIPLYCPVEVGIVQGKYMKSKLRSLLSRSLLAPKTKEGYSIYDEKVDIIEKEKLKLKEIFINCVQSGMQGFEVYHQPIVDAKTKCWTGIESLCRFTTPDGTSISPMVFIPMAEQLGLIQQIDAWVRKTAIQHCIHLGLTNKEFFLDVNFSPNQVINETLMTDLLETTSSLGFPIENLQLEITESVHIKLQEHEYTILNSLLGMGLKLGIDDFGTGYSSLENLLNLPANTIKVDKVFIDDIVDDTFKQLLLRSITQIAKFLNMKIIVEGVETKEQYLLLKEMDIDYIQGYFFSKPLSFDTLKAKRHNFSPSKTQ</sequence>
<dbReference type="SMART" id="SM00052">
    <property type="entry name" value="EAL"/>
    <property type="match status" value="1"/>
</dbReference>
<evidence type="ECO:0000313" key="3">
    <source>
        <dbReference type="Proteomes" id="UP001523566"/>
    </source>
</evidence>
<dbReference type="InterPro" id="IPR029787">
    <property type="entry name" value="Nucleotide_cyclase"/>
</dbReference>
<dbReference type="Gene3D" id="3.20.20.450">
    <property type="entry name" value="EAL domain"/>
    <property type="match status" value="1"/>
</dbReference>
<dbReference type="EMBL" id="JAMZFW010000007">
    <property type="protein sequence ID" value="MCP1102064.1"/>
    <property type="molecule type" value="Genomic_DNA"/>
</dbReference>
<dbReference type="SUPFAM" id="SSF55073">
    <property type="entry name" value="Nucleotide cyclase"/>
    <property type="match status" value="1"/>
</dbReference>
<dbReference type="PANTHER" id="PTHR33121">
    <property type="entry name" value="CYCLIC DI-GMP PHOSPHODIESTERASE PDEF"/>
    <property type="match status" value="1"/>
</dbReference>
<comment type="caution">
    <text evidence="2">The sequence shown here is derived from an EMBL/GenBank/DDBJ whole genome shotgun (WGS) entry which is preliminary data.</text>
</comment>
<reference evidence="2 3" key="1">
    <citation type="journal article" date="2022" name="Genome Biol. Evol.">
        <title>Host diet, physiology and behaviors set the stage for Lachnospiraceae cladogenesis.</title>
        <authorList>
            <person name="Vera-Ponce De Leon A."/>
            <person name="Schneider M."/>
            <person name="Jahnes B.C."/>
            <person name="Sadowski V."/>
            <person name="Camuy-Velez L.A."/>
            <person name="Duan J."/>
            <person name="Sabree Z.L."/>
        </authorList>
    </citation>
    <scope>NUCLEOTIDE SEQUENCE [LARGE SCALE GENOMIC DNA]</scope>
    <source>
        <strain evidence="2 3">PAL113</strain>
    </source>
</reference>
<keyword evidence="3" id="KW-1185">Reference proteome</keyword>
<gene>
    <name evidence="2" type="ORF">NK125_06485</name>
</gene>
<dbReference type="Pfam" id="PF00990">
    <property type="entry name" value="GGDEF"/>
    <property type="match status" value="1"/>
</dbReference>
<dbReference type="RefSeq" id="WP_262065850.1">
    <property type="nucleotide sequence ID" value="NZ_JAMXOD010000007.1"/>
</dbReference>
<proteinExistence type="predicted"/>
<dbReference type="PROSITE" id="PS50883">
    <property type="entry name" value="EAL"/>
    <property type="match status" value="1"/>
</dbReference>
<dbReference type="CDD" id="cd01948">
    <property type="entry name" value="EAL"/>
    <property type="match status" value="1"/>
</dbReference>
<protein>
    <submittedName>
        <fullName evidence="2">Bifunctional diguanylate cyclase/phosphodiesterase</fullName>
    </submittedName>
</protein>
<dbReference type="InterPro" id="IPR035919">
    <property type="entry name" value="EAL_sf"/>
</dbReference>
<dbReference type="Gene3D" id="3.30.70.270">
    <property type="match status" value="1"/>
</dbReference>
<dbReference type="Pfam" id="PF00563">
    <property type="entry name" value="EAL"/>
    <property type="match status" value="1"/>
</dbReference>
<accession>A0ABT1E899</accession>
<dbReference type="InterPro" id="IPR043128">
    <property type="entry name" value="Rev_trsase/Diguanyl_cyclase"/>
</dbReference>
<dbReference type="InterPro" id="IPR050706">
    <property type="entry name" value="Cyclic-di-GMP_PDE-like"/>
</dbReference>
<dbReference type="PANTHER" id="PTHR33121:SF71">
    <property type="entry name" value="OXYGEN SENSOR PROTEIN DOSP"/>
    <property type="match status" value="1"/>
</dbReference>
<dbReference type="Proteomes" id="UP001523566">
    <property type="component" value="Unassembled WGS sequence"/>
</dbReference>
<organism evidence="2 3">
    <name type="scientific">Aequitasia blattaphilus</name>
    <dbReference type="NCBI Taxonomy" id="2949332"/>
    <lineage>
        <taxon>Bacteria</taxon>
        <taxon>Bacillati</taxon>
        <taxon>Bacillota</taxon>
        <taxon>Clostridia</taxon>
        <taxon>Lachnospirales</taxon>
        <taxon>Lachnospiraceae</taxon>
        <taxon>Aequitasia</taxon>
    </lineage>
</organism>
<dbReference type="InterPro" id="IPR000160">
    <property type="entry name" value="GGDEF_dom"/>
</dbReference>
<feature type="domain" description="EAL" evidence="1">
    <location>
        <begin position="287"/>
        <end position="542"/>
    </location>
</feature>
<dbReference type="SMART" id="SM00267">
    <property type="entry name" value="GGDEF"/>
    <property type="match status" value="1"/>
</dbReference>
<dbReference type="SUPFAM" id="SSF141868">
    <property type="entry name" value="EAL domain-like"/>
    <property type="match status" value="1"/>
</dbReference>
<evidence type="ECO:0000313" key="2">
    <source>
        <dbReference type="EMBL" id="MCP1102064.1"/>
    </source>
</evidence>